<gene>
    <name evidence="2" type="ORF">F4560_001433</name>
</gene>
<sequence length="64" mass="6446">MLSTAASPAISGASRWLDAPAPDTPNRPVARAVAPTAANAPATRVARRLVSGVDMLDPFMGCAG</sequence>
<organism evidence="2 3">
    <name type="scientific">Saccharothrix ecbatanensis</name>
    <dbReference type="NCBI Taxonomy" id="1105145"/>
    <lineage>
        <taxon>Bacteria</taxon>
        <taxon>Bacillati</taxon>
        <taxon>Actinomycetota</taxon>
        <taxon>Actinomycetes</taxon>
        <taxon>Pseudonocardiales</taxon>
        <taxon>Pseudonocardiaceae</taxon>
        <taxon>Saccharothrix</taxon>
    </lineage>
</organism>
<feature type="region of interest" description="Disordered" evidence="1">
    <location>
        <begin position="1"/>
        <end position="28"/>
    </location>
</feature>
<dbReference type="Proteomes" id="UP000552097">
    <property type="component" value="Unassembled WGS sequence"/>
</dbReference>
<dbReference type="AlphaFoldDB" id="A0A7W9HG85"/>
<dbReference type="RefSeq" id="WP_221485435.1">
    <property type="nucleotide sequence ID" value="NZ_JACHMO010000001.1"/>
</dbReference>
<evidence type="ECO:0000313" key="3">
    <source>
        <dbReference type="Proteomes" id="UP000552097"/>
    </source>
</evidence>
<evidence type="ECO:0000313" key="2">
    <source>
        <dbReference type="EMBL" id="MBB5801665.1"/>
    </source>
</evidence>
<name>A0A7W9HG85_9PSEU</name>
<accession>A0A7W9HG85</accession>
<reference evidence="2 3" key="1">
    <citation type="submission" date="2020-08" db="EMBL/GenBank/DDBJ databases">
        <title>Sequencing the genomes of 1000 actinobacteria strains.</title>
        <authorList>
            <person name="Klenk H.-P."/>
        </authorList>
    </citation>
    <scope>NUCLEOTIDE SEQUENCE [LARGE SCALE GENOMIC DNA]</scope>
    <source>
        <strain evidence="2 3">DSM 45486</strain>
    </source>
</reference>
<proteinExistence type="predicted"/>
<protein>
    <submittedName>
        <fullName evidence="2">Uncharacterized protein</fullName>
    </submittedName>
</protein>
<keyword evidence="3" id="KW-1185">Reference proteome</keyword>
<evidence type="ECO:0000256" key="1">
    <source>
        <dbReference type="SAM" id="MobiDB-lite"/>
    </source>
</evidence>
<comment type="caution">
    <text evidence="2">The sequence shown here is derived from an EMBL/GenBank/DDBJ whole genome shotgun (WGS) entry which is preliminary data.</text>
</comment>
<dbReference type="EMBL" id="JACHMO010000001">
    <property type="protein sequence ID" value="MBB5801665.1"/>
    <property type="molecule type" value="Genomic_DNA"/>
</dbReference>